<feature type="transmembrane region" description="Helical" evidence="10">
    <location>
        <begin position="277"/>
        <end position="295"/>
    </location>
</feature>
<evidence type="ECO:0000256" key="2">
    <source>
        <dbReference type="ARBA" id="ARBA00011085"/>
    </source>
</evidence>
<keyword evidence="5 10" id="KW-1133">Transmembrane helix</keyword>
<dbReference type="GO" id="GO:0004933">
    <property type="term" value="F:mating-type a-factor pheromone receptor activity"/>
    <property type="evidence" value="ECO:0007669"/>
    <property type="project" value="InterPro"/>
</dbReference>
<dbReference type="Proteomes" id="UP000249723">
    <property type="component" value="Unassembled WGS sequence"/>
</dbReference>
<keyword evidence="4 10" id="KW-0812">Transmembrane</keyword>
<dbReference type="GO" id="GO:0005886">
    <property type="term" value="C:plasma membrane"/>
    <property type="evidence" value="ECO:0007669"/>
    <property type="project" value="TreeGrafter"/>
</dbReference>
<dbReference type="AlphaFoldDB" id="A0A2X0MPB8"/>
<name>A0A2X0MPB8_9BASI</name>
<feature type="transmembrane region" description="Helical" evidence="10">
    <location>
        <begin position="75"/>
        <end position="93"/>
    </location>
</feature>
<keyword evidence="3" id="KW-0589">Pheromone response</keyword>
<feature type="transmembrane region" description="Helical" evidence="10">
    <location>
        <begin position="209"/>
        <end position="236"/>
    </location>
</feature>
<protein>
    <submittedName>
        <fullName evidence="11">BZ3500_MvSof-1268-A1-R1_Chr12-2g03777 protein</fullName>
    </submittedName>
</protein>
<evidence type="ECO:0000313" key="11">
    <source>
        <dbReference type="EMBL" id="SCZ94244.1"/>
    </source>
</evidence>
<evidence type="ECO:0000256" key="4">
    <source>
        <dbReference type="ARBA" id="ARBA00022692"/>
    </source>
</evidence>
<dbReference type="PANTHER" id="PTHR28097:SF1">
    <property type="entry name" value="PHEROMONE A FACTOR RECEPTOR"/>
    <property type="match status" value="1"/>
</dbReference>
<sequence>MASLNVSFTIVYCVTIPFLLLPAVWHWRVGNTALLLLIFWLLVTCVPQAINSIIFLRNTADVAPVWCDITTKLRIGADVGLAVASLCITLQLWSIAAARQVLITSNDRRHRDRLFLMSGLGLPVLTMILHVVVQGHRYDVLPVVGCTPTVYYSGASLAIINLPPVILLSVSAIYAGESSGITIRLFVARRYQFSRLLESSKSALTTPRFLRLVGLAVLQIAFMLPMTLTIFITSLVDIPLNPYISWADVHYGFNTVLVVTRDELYSFKPTVRRNKELALWLPAILAILFFAFFGLGEESLAVYRHWAVKISSRFHHQHASLEYVTALKARRLGLKDRKTDVFNACSHEMRAPVISVPSYSAREPYSCTELSSSSNHSKIDMSDLSSKGVVVTVEKEASHGVATYGLFGFCCKSLTRRPKRALPQVPAEFLPKPAPPALSVPHCLPLLYQFIAVYLCHPPAKVGVRPRTLPVTTPQADRFRVSHRTFPSDHGRTRISLCQTARTTALCLRYIVPGSAPGVLLLTAVLVGHADLLGYLATQTILFTQRASVPGRLSLFVRVTLSKQRYAKSSHRSIF</sequence>
<keyword evidence="12" id="KW-1185">Reference proteome</keyword>
<keyword evidence="7 10" id="KW-0472">Membrane</keyword>
<dbReference type="InterPro" id="IPR001499">
    <property type="entry name" value="GPCR_STE3"/>
</dbReference>
<evidence type="ECO:0000313" key="12">
    <source>
        <dbReference type="Proteomes" id="UP000249723"/>
    </source>
</evidence>
<organism evidence="11 12">
    <name type="scientific">Microbotryum saponariae</name>
    <dbReference type="NCBI Taxonomy" id="289078"/>
    <lineage>
        <taxon>Eukaryota</taxon>
        <taxon>Fungi</taxon>
        <taxon>Dikarya</taxon>
        <taxon>Basidiomycota</taxon>
        <taxon>Pucciniomycotina</taxon>
        <taxon>Microbotryomycetes</taxon>
        <taxon>Microbotryales</taxon>
        <taxon>Microbotryaceae</taxon>
        <taxon>Microbotryum</taxon>
    </lineage>
</organism>
<proteinExistence type="inferred from homology"/>
<keyword evidence="6" id="KW-0297">G-protein coupled receptor</keyword>
<evidence type="ECO:0000256" key="10">
    <source>
        <dbReference type="SAM" id="Phobius"/>
    </source>
</evidence>
<evidence type="ECO:0000256" key="5">
    <source>
        <dbReference type="ARBA" id="ARBA00022989"/>
    </source>
</evidence>
<dbReference type="EMBL" id="FMWP01000052">
    <property type="protein sequence ID" value="SCZ94244.1"/>
    <property type="molecule type" value="Genomic_DNA"/>
</dbReference>
<evidence type="ECO:0000256" key="3">
    <source>
        <dbReference type="ARBA" id="ARBA00022507"/>
    </source>
</evidence>
<evidence type="ECO:0000256" key="1">
    <source>
        <dbReference type="ARBA" id="ARBA00004141"/>
    </source>
</evidence>
<dbReference type="PRINTS" id="PR00899">
    <property type="entry name" value="GPCRSTE3"/>
</dbReference>
<evidence type="ECO:0000256" key="7">
    <source>
        <dbReference type="ARBA" id="ARBA00023136"/>
    </source>
</evidence>
<dbReference type="InterPro" id="IPR001546">
    <property type="entry name" value="GPCR_Pheromne_A_rcpt"/>
</dbReference>
<comment type="subcellular location">
    <subcellularLocation>
        <location evidence="1">Membrane</location>
        <topology evidence="1">Multi-pass membrane protein</topology>
    </subcellularLocation>
</comment>
<evidence type="ECO:0000256" key="9">
    <source>
        <dbReference type="ARBA" id="ARBA00023224"/>
    </source>
</evidence>
<dbReference type="CDD" id="cd14966">
    <property type="entry name" value="7tmD_STE3"/>
    <property type="match status" value="1"/>
</dbReference>
<feature type="transmembrane region" description="Helical" evidence="10">
    <location>
        <begin position="165"/>
        <end position="188"/>
    </location>
</feature>
<feature type="transmembrane region" description="Helical" evidence="10">
    <location>
        <begin position="6"/>
        <end position="27"/>
    </location>
</feature>
<dbReference type="PRINTS" id="PR00900">
    <property type="entry name" value="PHEROMONEAR"/>
</dbReference>
<comment type="similarity">
    <text evidence="2">Belongs to the G-protein coupled receptor 4 family.</text>
</comment>
<dbReference type="Pfam" id="PF02076">
    <property type="entry name" value="STE3"/>
    <property type="match status" value="1"/>
</dbReference>
<dbReference type="PANTHER" id="PTHR28097">
    <property type="entry name" value="PHEROMONE A FACTOR RECEPTOR"/>
    <property type="match status" value="1"/>
</dbReference>
<keyword evidence="8" id="KW-0675">Receptor</keyword>
<dbReference type="GO" id="GO:0000750">
    <property type="term" value="P:pheromone-dependent signal transduction involved in conjugation with cellular fusion"/>
    <property type="evidence" value="ECO:0007669"/>
    <property type="project" value="TreeGrafter"/>
</dbReference>
<reference evidence="12" key="1">
    <citation type="submission" date="2016-10" db="EMBL/GenBank/DDBJ databases">
        <authorList>
            <person name="Jeantristanb JTB J.-T."/>
            <person name="Ricardo R."/>
        </authorList>
    </citation>
    <scope>NUCLEOTIDE SEQUENCE [LARGE SCALE GENOMIC DNA]</scope>
</reference>
<accession>A0A2X0MPB8</accession>
<evidence type="ECO:0000256" key="6">
    <source>
        <dbReference type="ARBA" id="ARBA00023040"/>
    </source>
</evidence>
<gene>
    <name evidence="11" type="ORF">BZ3500_MVSOF-1268-A1-R1_CHR12-2G03777</name>
</gene>
<keyword evidence="9" id="KW-0807">Transducer</keyword>
<feature type="transmembrane region" description="Helical" evidence="10">
    <location>
        <begin position="34"/>
        <end position="55"/>
    </location>
</feature>
<evidence type="ECO:0000256" key="8">
    <source>
        <dbReference type="ARBA" id="ARBA00023170"/>
    </source>
</evidence>
<feature type="transmembrane region" description="Helical" evidence="10">
    <location>
        <begin position="114"/>
        <end position="133"/>
    </location>
</feature>